<feature type="transmembrane region" description="Helical" evidence="6">
    <location>
        <begin position="192"/>
        <end position="210"/>
    </location>
</feature>
<dbReference type="PANTHER" id="PTHR37994">
    <property type="entry name" value="ARAE_2_N DOMAIN-CONTAINING PROTEIN-RELATED"/>
    <property type="match status" value="1"/>
</dbReference>
<reference evidence="9" key="1">
    <citation type="submission" date="2023-06" db="EMBL/GenBank/DDBJ databases">
        <title>Genome-scale phylogeny and comparative genomics of the fungal order Sordariales.</title>
        <authorList>
            <consortium name="Lawrence Berkeley National Laboratory"/>
            <person name="Hensen N."/>
            <person name="Bonometti L."/>
            <person name="Westerberg I."/>
            <person name="Brannstrom I.O."/>
            <person name="Guillou S."/>
            <person name="Cros-Aarteil S."/>
            <person name="Calhoun S."/>
            <person name="Haridas S."/>
            <person name="Kuo A."/>
            <person name="Mondo S."/>
            <person name="Pangilinan J."/>
            <person name="Riley R."/>
            <person name="Labutti K."/>
            <person name="Andreopoulos B."/>
            <person name="Lipzen A."/>
            <person name="Chen C."/>
            <person name="Yanf M."/>
            <person name="Daum C."/>
            <person name="Ng V."/>
            <person name="Clum A."/>
            <person name="Steindorff A."/>
            <person name="Ohm R."/>
            <person name="Martin F."/>
            <person name="Silar P."/>
            <person name="Natvig D."/>
            <person name="Lalanne C."/>
            <person name="Gautier V."/>
            <person name="Ament-Velasquez S.L."/>
            <person name="Kruys A."/>
            <person name="Hutchinson M.I."/>
            <person name="Powell A.J."/>
            <person name="Barry K."/>
            <person name="Miller A.N."/>
            <person name="Grigoriev I.V."/>
            <person name="Debuchy R."/>
            <person name="Gladieux P."/>
            <person name="Thoren M.H."/>
            <person name="Johannesson H."/>
        </authorList>
    </citation>
    <scope>NUCLEOTIDE SEQUENCE</scope>
    <source>
        <strain evidence="9">SMH4607-1</strain>
    </source>
</reference>
<feature type="transmembrane region" description="Helical" evidence="6">
    <location>
        <begin position="707"/>
        <end position="724"/>
    </location>
</feature>
<feature type="transmembrane region" description="Helical" evidence="6">
    <location>
        <begin position="659"/>
        <end position="679"/>
    </location>
</feature>
<feature type="region of interest" description="Disordered" evidence="5">
    <location>
        <begin position="1014"/>
        <end position="1034"/>
    </location>
</feature>
<feature type="compositionally biased region" description="Polar residues" evidence="5">
    <location>
        <begin position="934"/>
        <end position="948"/>
    </location>
</feature>
<evidence type="ECO:0000256" key="6">
    <source>
        <dbReference type="SAM" id="Phobius"/>
    </source>
</evidence>
<keyword evidence="2 6" id="KW-0812">Transmembrane</keyword>
<evidence type="ECO:0000256" key="1">
    <source>
        <dbReference type="ARBA" id="ARBA00004141"/>
    </source>
</evidence>
<feature type="transmembrane region" description="Helical" evidence="6">
    <location>
        <begin position="630"/>
        <end position="647"/>
    </location>
</feature>
<dbReference type="InterPro" id="IPR018823">
    <property type="entry name" value="ArAE_2_N"/>
</dbReference>
<dbReference type="InterPro" id="IPR049453">
    <property type="entry name" value="Memb_transporter_dom"/>
</dbReference>
<feature type="region of interest" description="Disordered" evidence="5">
    <location>
        <begin position="1120"/>
        <end position="1147"/>
    </location>
</feature>
<evidence type="ECO:0000256" key="5">
    <source>
        <dbReference type="SAM" id="MobiDB-lite"/>
    </source>
</evidence>
<dbReference type="AlphaFoldDB" id="A0AA39ZW26"/>
<evidence type="ECO:0000313" key="9">
    <source>
        <dbReference type="EMBL" id="KAK0704607.1"/>
    </source>
</evidence>
<feature type="compositionally biased region" description="Basic and acidic residues" evidence="5">
    <location>
        <begin position="1014"/>
        <end position="1027"/>
    </location>
</feature>
<feature type="region of interest" description="Disordered" evidence="5">
    <location>
        <begin position="1"/>
        <end position="45"/>
    </location>
</feature>
<feature type="transmembrane region" description="Helical" evidence="6">
    <location>
        <begin position="769"/>
        <end position="793"/>
    </location>
</feature>
<feature type="transmembrane region" description="Helical" evidence="6">
    <location>
        <begin position="685"/>
        <end position="702"/>
    </location>
</feature>
<dbReference type="Pfam" id="PF10337">
    <property type="entry name" value="ArAE_2_N"/>
    <property type="match status" value="1"/>
</dbReference>
<evidence type="ECO:0000256" key="3">
    <source>
        <dbReference type="ARBA" id="ARBA00022989"/>
    </source>
</evidence>
<feature type="domain" description="Integral membrane bound transporter" evidence="8">
    <location>
        <begin position="653"/>
        <end position="790"/>
    </location>
</feature>
<dbReference type="Proteomes" id="UP001172102">
    <property type="component" value="Unassembled WGS sequence"/>
</dbReference>
<dbReference type="EMBL" id="JAUKUA010000007">
    <property type="protein sequence ID" value="KAK0704607.1"/>
    <property type="molecule type" value="Genomic_DNA"/>
</dbReference>
<accession>A0AA39ZW26</accession>
<name>A0AA39ZW26_9PEZI</name>
<comment type="subcellular location">
    <subcellularLocation>
        <location evidence="1">Membrane</location>
        <topology evidence="1">Multi-pass membrane protein</topology>
    </subcellularLocation>
</comment>
<evidence type="ECO:0000259" key="8">
    <source>
        <dbReference type="Pfam" id="PF13515"/>
    </source>
</evidence>
<feature type="compositionally biased region" description="Polar residues" evidence="5">
    <location>
        <begin position="16"/>
        <end position="26"/>
    </location>
</feature>
<feature type="region of interest" description="Disordered" evidence="5">
    <location>
        <begin position="913"/>
        <end position="948"/>
    </location>
</feature>
<dbReference type="PANTHER" id="PTHR37994:SF4">
    <property type="entry name" value="ER TRANSPORTER 6TM N-TERMINAL DOMAIN-CONTAINING PROTEIN-RELATED"/>
    <property type="match status" value="1"/>
</dbReference>
<keyword evidence="3 6" id="KW-1133">Transmembrane helix</keyword>
<sequence length="1147" mass="127116">MADKAPDSPGPDQDAKTTAAQPPHDNQTAKDDLADDQSYVPAPAPKKPSMLARVVTKLGLDFPTVAMMFKASLPSIIGITMYQAPLVSGYFTTLGYLAPITSVLALAMLPRSKFLMNMLLSLLCVCFGAAISLLALWSAIQARIHTTPAGTEPTTHHVYNSSQSAVLGIWLFANIYVGNVVRAKSPSFNLPIIIYSIFVNVASTYGTFLSTTAQAEAFVEKLLVVMLVGLALALAINILVFPVSSRLVVFKELAGGIGLLKKTISLQKAYLVRLESDDMFAVATRTNTSPALQKEGEPRLTKEAKAAKALAETGGKMRELAGKLHADITFAKREVAWGKLDAKDLSHTFTLFRNVYIPIMGMTTIIDIFKRVSERRGWDFNEEDVPEDIVAEKLREKRVWNQVMKQVHEPFEILSEAIDQGLAHAGICLEILPRPTKSPTAGDADVEARGDEVKPGEPGFARFVDERVKAFHARKGELLRTWVKERELAAEEERLAGIHCSCSTERREREQSQLYVVLYMENLMHASSQAVQDLVAFADRKVEDGTMSKSRLIVPTLHRLRKWFWATLANEDSSAEQTPDLMEAGTIVYFGDGYNQKKDPEHLAPETGWQRFGERLRNISAFFGSEESAFGFRAACATMSIGILAYLEKTQVFFQEQRLVWAMIMVAIGMTMTSGQSFFGFVCRIGGTVLAMCTSYIIWYIVDGRKAGVIVFLWFFTFINYYFLLKFPRFIPAIIIVIVTQILIVGYELQVDTIGEESAERTGQRYYAIYLLAPYRLACVAGGSFVAFIWTIFPTPLTDRTWLRRDMSATLYLVANYFGVINSTLQATLSGVGGDVNTPHTPANQLYHIGRKIFGKVMMLIPSMAQHAEWQRWEPTIGGKFPREAYDDIFVRSTRIMGYLTLISYTLMHPTRVPTEDTTEDEKRPQADDDDNEQAASTTPGTPNISVETSSRQWISALAEVIATLKPTNHTILSTLTLLSNALLSGQSLPPFMPLPRPYEMTRRLIALDRHHQHDRNSEHIHVHDGGSEDSEDNEGPFKLFNARTGHDDYKDTRRTMLGLAGPGGGPGNVLDPKNMEQPGYAEFAVLQVCTTLVCDDLEGLVKAVSGLVGVVDFSFRVDRESDSSLSSADEGSTGRGGKGKRKGKVD</sequence>
<organism evidence="9 10">
    <name type="scientific">Lasiosphaeris hirsuta</name>
    <dbReference type="NCBI Taxonomy" id="260670"/>
    <lineage>
        <taxon>Eukaryota</taxon>
        <taxon>Fungi</taxon>
        <taxon>Dikarya</taxon>
        <taxon>Ascomycota</taxon>
        <taxon>Pezizomycotina</taxon>
        <taxon>Sordariomycetes</taxon>
        <taxon>Sordariomycetidae</taxon>
        <taxon>Sordariales</taxon>
        <taxon>Lasiosphaeriaceae</taxon>
        <taxon>Lasiosphaeris</taxon>
    </lineage>
</organism>
<evidence type="ECO:0000256" key="2">
    <source>
        <dbReference type="ARBA" id="ARBA00022692"/>
    </source>
</evidence>
<dbReference type="Pfam" id="PF13515">
    <property type="entry name" value="FUSC_2"/>
    <property type="match status" value="1"/>
</dbReference>
<protein>
    <recommendedName>
        <fullName evidence="11">ER transporter 6TM N-terminal domain-containing protein</fullName>
    </recommendedName>
</protein>
<feature type="transmembrane region" description="Helical" evidence="6">
    <location>
        <begin position="119"/>
        <end position="140"/>
    </location>
</feature>
<evidence type="ECO:0008006" key="11">
    <source>
        <dbReference type="Google" id="ProtNLM"/>
    </source>
</evidence>
<feature type="transmembrane region" description="Helical" evidence="6">
    <location>
        <begin position="222"/>
        <end position="243"/>
    </location>
</feature>
<feature type="domain" description="Putative ER transporter 6TM N-terminal" evidence="7">
    <location>
        <begin position="60"/>
        <end position="372"/>
    </location>
</feature>
<keyword evidence="10" id="KW-1185">Reference proteome</keyword>
<proteinExistence type="predicted"/>
<dbReference type="GO" id="GO:0016020">
    <property type="term" value="C:membrane"/>
    <property type="evidence" value="ECO:0007669"/>
    <property type="project" value="UniProtKB-SubCell"/>
</dbReference>
<feature type="transmembrane region" description="Helical" evidence="6">
    <location>
        <begin position="88"/>
        <end position="107"/>
    </location>
</feature>
<evidence type="ECO:0000313" key="10">
    <source>
        <dbReference type="Proteomes" id="UP001172102"/>
    </source>
</evidence>
<comment type="caution">
    <text evidence="9">The sequence shown here is derived from an EMBL/GenBank/DDBJ whole genome shotgun (WGS) entry which is preliminary data.</text>
</comment>
<keyword evidence="4 6" id="KW-0472">Membrane</keyword>
<feature type="transmembrane region" description="Helical" evidence="6">
    <location>
        <begin position="730"/>
        <end position="749"/>
    </location>
</feature>
<evidence type="ECO:0000256" key="4">
    <source>
        <dbReference type="ARBA" id="ARBA00023136"/>
    </source>
</evidence>
<feature type="compositionally biased region" description="Basic residues" evidence="5">
    <location>
        <begin position="1138"/>
        <end position="1147"/>
    </location>
</feature>
<evidence type="ECO:0000259" key="7">
    <source>
        <dbReference type="Pfam" id="PF10337"/>
    </source>
</evidence>
<gene>
    <name evidence="9" type="ORF">B0H67DRAFT_603686</name>
</gene>